<keyword evidence="5" id="KW-0997">Cell inner membrane</keyword>
<evidence type="ECO:0000313" key="12">
    <source>
        <dbReference type="EMBL" id="NWH05632.1"/>
    </source>
</evidence>
<dbReference type="PANTHER" id="PTHR38831:SF1">
    <property type="entry name" value="TYPE II SECRETION SYSTEM PROTEIN K-RELATED"/>
    <property type="match status" value="1"/>
</dbReference>
<organism evidence="12 13">
    <name type="scientific">Desulfobacter latus</name>
    <dbReference type="NCBI Taxonomy" id="2292"/>
    <lineage>
        <taxon>Bacteria</taxon>
        <taxon>Pseudomonadati</taxon>
        <taxon>Thermodesulfobacteriota</taxon>
        <taxon>Desulfobacteria</taxon>
        <taxon>Desulfobacterales</taxon>
        <taxon>Desulfobacteraceae</taxon>
        <taxon>Desulfobacter</taxon>
    </lineage>
</organism>
<feature type="domain" description="T2SS protein K first SAM-like" evidence="11">
    <location>
        <begin position="116"/>
        <end position="220"/>
    </location>
</feature>
<keyword evidence="4" id="KW-1003">Cell membrane</keyword>
<dbReference type="EMBL" id="JACADJ010000041">
    <property type="protein sequence ID" value="NWH05632.1"/>
    <property type="molecule type" value="Genomic_DNA"/>
</dbReference>
<dbReference type="PIRSF" id="PIRSF002786">
    <property type="entry name" value="XcpX"/>
    <property type="match status" value="1"/>
</dbReference>
<reference evidence="12 13" key="1">
    <citation type="submission" date="2020-06" db="EMBL/GenBank/DDBJ databases">
        <title>High-quality draft genome of sulfate reducer Desulfobacter latus type strain AcrS2 isolated from marine sediment.</title>
        <authorList>
            <person name="Hoppe M."/>
            <person name="Larsen C.K."/>
            <person name="Marshall I.P.G."/>
            <person name="Schramm A."/>
            <person name="Marietou A.G."/>
        </authorList>
    </citation>
    <scope>NUCLEOTIDE SEQUENCE [LARGE SCALE GENOMIC DNA]</scope>
    <source>
        <strain evidence="12 13">AcRS2</strain>
    </source>
</reference>
<comment type="subcellular location">
    <subcellularLocation>
        <location evidence="1">Cell inner membrane</location>
    </subcellularLocation>
</comment>
<keyword evidence="7" id="KW-0653">Protein transport</keyword>
<gene>
    <name evidence="12" type="ORF">HXW94_11655</name>
</gene>
<evidence type="ECO:0000256" key="1">
    <source>
        <dbReference type="ARBA" id="ARBA00004533"/>
    </source>
</evidence>
<evidence type="ECO:0000256" key="7">
    <source>
        <dbReference type="ARBA" id="ARBA00022927"/>
    </source>
</evidence>
<feature type="transmembrane region" description="Helical" evidence="10">
    <location>
        <begin position="16"/>
        <end position="34"/>
    </location>
</feature>
<dbReference type="InterPro" id="IPR005628">
    <property type="entry name" value="GspK"/>
</dbReference>
<sequence>MITLPSLSPPLKNQKGMALLVTLSIIAVILAVSFEMNRRVRLRIMTTAQDKTEYILEETARTGLEIAKAVLQQDASENHIDSVQDKWADPDFLNALITSLGYARETLSLTITDELGKIQVNALVKEFPGHVINPEQRTIWENLLSFFISKDKSEDERDPDEIINCLKDWLDSNDDDLITGVSGAESDYYQSLSPPYDCANRPIYDLNELFRVKGITKDFLAISQDMANFFSDMIGEVPDLTPEKLFTAFGAQHNVSKDKGIKKYNYPGKININTAPIPVIAAILPWGKQDLAVAIDAYRSEKSDESDEESFTNNLGRKGWYADAAGLTSEEKAAMEKKITYRSHIFSVESQATANGQSLTLQNIILRKKDKNGKWYCKPLVQRIK</sequence>
<comment type="similarity">
    <text evidence="2">Belongs to the GSP K family.</text>
</comment>
<evidence type="ECO:0000256" key="2">
    <source>
        <dbReference type="ARBA" id="ARBA00007246"/>
    </source>
</evidence>
<evidence type="ECO:0000256" key="5">
    <source>
        <dbReference type="ARBA" id="ARBA00022519"/>
    </source>
</evidence>
<evidence type="ECO:0000256" key="6">
    <source>
        <dbReference type="ARBA" id="ARBA00022692"/>
    </source>
</evidence>
<dbReference type="Gene3D" id="1.10.40.60">
    <property type="entry name" value="EpsJ-like"/>
    <property type="match status" value="1"/>
</dbReference>
<dbReference type="PANTHER" id="PTHR38831">
    <property type="entry name" value="TYPE II SECRETION SYSTEM PROTEIN K"/>
    <property type="match status" value="1"/>
</dbReference>
<evidence type="ECO:0000313" key="13">
    <source>
        <dbReference type="Proteomes" id="UP000553343"/>
    </source>
</evidence>
<accession>A0A850T850</accession>
<dbReference type="SUPFAM" id="SSF158544">
    <property type="entry name" value="GspK insert domain-like"/>
    <property type="match status" value="1"/>
</dbReference>
<dbReference type="AlphaFoldDB" id="A0A850T850"/>
<evidence type="ECO:0000256" key="4">
    <source>
        <dbReference type="ARBA" id="ARBA00022475"/>
    </source>
</evidence>
<comment type="caution">
    <text evidence="12">The sequence shown here is derived from an EMBL/GenBank/DDBJ whole genome shotgun (WGS) entry which is preliminary data.</text>
</comment>
<proteinExistence type="inferred from homology"/>
<dbReference type="RefSeq" id="WP_178367090.1">
    <property type="nucleotide sequence ID" value="NZ_JACADJ010000041.1"/>
</dbReference>
<name>A0A850T850_9BACT</name>
<dbReference type="InterPro" id="IPR049031">
    <property type="entry name" value="T2SSK_SAM-like_1st"/>
</dbReference>
<dbReference type="GO" id="GO:0005886">
    <property type="term" value="C:plasma membrane"/>
    <property type="evidence" value="ECO:0007669"/>
    <property type="project" value="UniProtKB-SubCell"/>
</dbReference>
<protein>
    <submittedName>
        <fullName evidence="12">General secretion pathway protein GspK</fullName>
    </submittedName>
</protein>
<evidence type="ECO:0000256" key="8">
    <source>
        <dbReference type="ARBA" id="ARBA00022989"/>
    </source>
</evidence>
<dbReference type="Pfam" id="PF21687">
    <property type="entry name" value="T2SSK_1st"/>
    <property type="match status" value="1"/>
</dbReference>
<dbReference type="GO" id="GO:0009306">
    <property type="term" value="P:protein secretion"/>
    <property type="evidence" value="ECO:0007669"/>
    <property type="project" value="InterPro"/>
</dbReference>
<keyword evidence="8 10" id="KW-1133">Transmembrane helix</keyword>
<evidence type="ECO:0000256" key="3">
    <source>
        <dbReference type="ARBA" id="ARBA00022448"/>
    </source>
</evidence>
<keyword evidence="3" id="KW-0813">Transport</keyword>
<keyword evidence="9 10" id="KW-0472">Membrane</keyword>
<evidence type="ECO:0000256" key="10">
    <source>
        <dbReference type="SAM" id="Phobius"/>
    </source>
</evidence>
<keyword evidence="13" id="KW-1185">Reference proteome</keyword>
<dbReference type="Proteomes" id="UP000553343">
    <property type="component" value="Unassembled WGS sequence"/>
</dbReference>
<dbReference type="InterPro" id="IPR038072">
    <property type="entry name" value="GspK_central_sf"/>
</dbReference>
<evidence type="ECO:0000259" key="11">
    <source>
        <dbReference type="Pfam" id="PF21687"/>
    </source>
</evidence>
<evidence type="ECO:0000256" key="9">
    <source>
        <dbReference type="ARBA" id="ARBA00023136"/>
    </source>
</evidence>
<keyword evidence="6 10" id="KW-0812">Transmembrane</keyword>